<dbReference type="PROSITE" id="PS51257">
    <property type="entry name" value="PROKAR_LIPOPROTEIN"/>
    <property type="match status" value="1"/>
</dbReference>
<keyword evidence="1" id="KW-0732">Signal</keyword>
<protein>
    <submittedName>
        <fullName evidence="2">Uncharacterized protein</fullName>
    </submittedName>
</protein>
<evidence type="ECO:0000313" key="3">
    <source>
        <dbReference type="Proteomes" id="UP001370348"/>
    </source>
</evidence>
<reference evidence="2 3" key="1">
    <citation type="submission" date="2021-12" db="EMBL/GenBank/DDBJ databases">
        <title>Discovery of the Pendulisporaceae a myxobacterial family with distinct sporulation behavior and unique specialized metabolism.</title>
        <authorList>
            <person name="Garcia R."/>
            <person name="Popoff A."/>
            <person name="Bader C.D."/>
            <person name="Loehr J."/>
            <person name="Walesch S."/>
            <person name="Walt C."/>
            <person name="Boldt J."/>
            <person name="Bunk B."/>
            <person name="Haeckl F.J.F.P.J."/>
            <person name="Gunesch A.P."/>
            <person name="Birkelbach J."/>
            <person name="Nuebel U."/>
            <person name="Pietschmann T."/>
            <person name="Bach T."/>
            <person name="Mueller R."/>
        </authorList>
    </citation>
    <scope>NUCLEOTIDE SEQUENCE [LARGE SCALE GENOMIC DNA]</scope>
    <source>
        <strain evidence="2 3">MSr11954</strain>
    </source>
</reference>
<accession>A0ABZ2M282</accession>
<evidence type="ECO:0000313" key="2">
    <source>
        <dbReference type="EMBL" id="WXB16126.1"/>
    </source>
</evidence>
<feature type="chain" id="PRO_5047392984" evidence="1">
    <location>
        <begin position="31"/>
        <end position="463"/>
    </location>
</feature>
<proteinExistence type="predicted"/>
<feature type="signal peptide" evidence="1">
    <location>
        <begin position="1"/>
        <end position="30"/>
    </location>
</feature>
<dbReference type="EMBL" id="CP089984">
    <property type="protein sequence ID" value="WXB16126.1"/>
    <property type="molecule type" value="Genomic_DNA"/>
</dbReference>
<sequence>MPVAVQRAMRAKVWSTAFSIVLLGCTHRGAAPNLEAPPARPARTIADDMAKTRRTSPPAAPPFSPTPLRAMWAITPPRLEGTFHVAAAPGSIYIAICRELDVLVERLDPRGALVWSAQIPGMCARFADGSSRPIAAATADGIVVALPAMVDGLVGARVLRLDSAGDIAWERRIRGEVRNLDVAATRGRIAICFDHPTSTSFEGRPLPTSDGDGIALELDDHGARVGTYAAPATRCTYDEESHLWMSGSGSAERVTGPRRHIVLWQANDSYEATAFETGWVVQQRDNLVFVDHDGARPWRIDWPAENSGCLVQPTPIAATAQRLLASVFFFCRPRGATMHFGDVTIQSEPGDAIVERVLVIDMDTVTMRTRAQFELEHPPKQMNRSMHYVPSSHGVLAYGHFQGSLGLGTNITSGPPGYRCVTTLPRDAQTRGSYSTDAPFCNDGYRLRTDYPSWPVVALFPVP</sequence>
<keyword evidence="3" id="KW-1185">Reference proteome</keyword>
<organism evidence="2 3">
    <name type="scientific">Pendulispora albinea</name>
    <dbReference type="NCBI Taxonomy" id="2741071"/>
    <lineage>
        <taxon>Bacteria</taxon>
        <taxon>Pseudomonadati</taxon>
        <taxon>Myxococcota</taxon>
        <taxon>Myxococcia</taxon>
        <taxon>Myxococcales</taxon>
        <taxon>Sorangiineae</taxon>
        <taxon>Pendulisporaceae</taxon>
        <taxon>Pendulispora</taxon>
    </lineage>
</organism>
<gene>
    <name evidence="2" type="ORF">LZC94_02375</name>
</gene>
<name>A0ABZ2M282_9BACT</name>
<dbReference type="Proteomes" id="UP001370348">
    <property type="component" value="Chromosome"/>
</dbReference>
<evidence type="ECO:0000256" key="1">
    <source>
        <dbReference type="SAM" id="SignalP"/>
    </source>
</evidence>
<dbReference type="RefSeq" id="WP_394825755.1">
    <property type="nucleotide sequence ID" value="NZ_CP089984.1"/>
</dbReference>